<dbReference type="KEGG" id="fls:GLV81_03560"/>
<reference evidence="2 3" key="1">
    <citation type="submission" date="2019-11" db="EMBL/GenBank/DDBJ databases">
        <authorList>
            <person name="Im W.T."/>
        </authorList>
    </citation>
    <scope>NUCLEOTIDE SEQUENCE [LARGE SCALE GENOMIC DNA]</scope>
    <source>
        <strain evidence="2 3">SB-02</strain>
    </source>
</reference>
<proteinExistence type="predicted"/>
<dbReference type="Proteomes" id="UP000426027">
    <property type="component" value="Chromosome"/>
</dbReference>
<keyword evidence="1" id="KW-1133">Transmembrane helix</keyword>
<dbReference type="EMBL" id="CP046566">
    <property type="protein sequence ID" value="QGW27308.1"/>
    <property type="molecule type" value="Genomic_DNA"/>
</dbReference>
<dbReference type="AlphaFoldDB" id="A0A6I6GHX8"/>
<evidence type="ECO:0008006" key="4">
    <source>
        <dbReference type="Google" id="ProtNLM"/>
    </source>
</evidence>
<sequence length="99" mass="11309">MPISTEERRFIRNWEEQRKGGKATFVAIYTFGYFIILFMMGVAVGLFSGLRFISIPLISGLAAVALVGAVVLSFWQWQRHQKKFARIIQREIAEGDQQA</sequence>
<evidence type="ECO:0000313" key="2">
    <source>
        <dbReference type="EMBL" id="QGW27308.1"/>
    </source>
</evidence>
<accession>A0A6I6GHX8</accession>
<keyword evidence="1" id="KW-0812">Transmembrane</keyword>
<dbReference type="RefSeq" id="WP_157476947.1">
    <property type="nucleotide sequence ID" value="NZ_CP046566.1"/>
</dbReference>
<evidence type="ECO:0000256" key="1">
    <source>
        <dbReference type="SAM" id="Phobius"/>
    </source>
</evidence>
<protein>
    <recommendedName>
        <fullName evidence="4">DUF485 domain-containing protein</fullName>
    </recommendedName>
</protein>
<evidence type="ECO:0000313" key="3">
    <source>
        <dbReference type="Proteomes" id="UP000426027"/>
    </source>
</evidence>
<feature type="transmembrane region" description="Helical" evidence="1">
    <location>
        <begin position="21"/>
        <end position="47"/>
    </location>
</feature>
<keyword evidence="1" id="KW-0472">Membrane</keyword>
<keyword evidence="3" id="KW-1185">Reference proteome</keyword>
<name>A0A6I6GHX8_9BACT</name>
<gene>
    <name evidence="2" type="ORF">GLV81_03560</name>
</gene>
<organism evidence="2 3">
    <name type="scientific">Phnomibacter ginsenosidimutans</name>
    <dbReference type="NCBI Taxonomy" id="2676868"/>
    <lineage>
        <taxon>Bacteria</taxon>
        <taxon>Pseudomonadati</taxon>
        <taxon>Bacteroidota</taxon>
        <taxon>Chitinophagia</taxon>
        <taxon>Chitinophagales</taxon>
        <taxon>Chitinophagaceae</taxon>
        <taxon>Phnomibacter</taxon>
    </lineage>
</organism>
<feature type="transmembrane region" description="Helical" evidence="1">
    <location>
        <begin position="53"/>
        <end position="75"/>
    </location>
</feature>